<dbReference type="SUPFAM" id="SSF111369">
    <property type="entry name" value="HlyD-like secretion proteins"/>
    <property type="match status" value="1"/>
</dbReference>
<comment type="similarity">
    <text evidence="1">Belongs to the membrane fusion protein (MFP) (TC 8.A.1) family.</text>
</comment>
<dbReference type="GO" id="GO:0015562">
    <property type="term" value="F:efflux transmembrane transporter activity"/>
    <property type="evidence" value="ECO:0007669"/>
    <property type="project" value="TreeGrafter"/>
</dbReference>
<gene>
    <name evidence="3" type="ORF">dnl_49170</name>
</gene>
<name>A0A975BC50_9BACT</name>
<dbReference type="Gene3D" id="2.40.30.170">
    <property type="match status" value="1"/>
</dbReference>
<dbReference type="InterPro" id="IPR006143">
    <property type="entry name" value="RND_pump_MFP"/>
</dbReference>
<dbReference type="InterPro" id="IPR058792">
    <property type="entry name" value="Beta-barrel_RND_2"/>
</dbReference>
<evidence type="ECO:0000259" key="2">
    <source>
        <dbReference type="Pfam" id="PF25954"/>
    </source>
</evidence>
<dbReference type="PANTHER" id="PTHR30469">
    <property type="entry name" value="MULTIDRUG RESISTANCE PROTEIN MDTA"/>
    <property type="match status" value="1"/>
</dbReference>
<keyword evidence="4" id="KW-1185">Reference proteome</keyword>
<dbReference type="EMBL" id="CP061799">
    <property type="protein sequence ID" value="QTA82540.1"/>
    <property type="molecule type" value="Genomic_DNA"/>
</dbReference>
<evidence type="ECO:0000256" key="1">
    <source>
        <dbReference type="ARBA" id="ARBA00009477"/>
    </source>
</evidence>
<evidence type="ECO:0000313" key="4">
    <source>
        <dbReference type="Proteomes" id="UP000663720"/>
    </source>
</evidence>
<dbReference type="RefSeq" id="WP_207688460.1">
    <property type="nucleotide sequence ID" value="NZ_CP061799.1"/>
</dbReference>
<evidence type="ECO:0000313" key="3">
    <source>
        <dbReference type="EMBL" id="QTA82540.1"/>
    </source>
</evidence>
<proteinExistence type="inferred from homology"/>
<feature type="domain" description="CusB-like beta-barrel" evidence="2">
    <location>
        <begin position="200"/>
        <end position="270"/>
    </location>
</feature>
<dbReference type="Proteomes" id="UP000663720">
    <property type="component" value="Chromosome"/>
</dbReference>
<dbReference type="GO" id="GO:1990281">
    <property type="term" value="C:efflux pump complex"/>
    <property type="evidence" value="ECO:0007669"/>
    <property type="project" value="TreeGrafter"/>
</dbReference>
<accession>A0A975BC50</accession>
<dbReference type="AlphaFoldDB" id="A0A975BC50"/>
<organism evidence="3 4">
    <name type="scientific">Desulfonema limicola</name>
    <dbReference type="NCBI Taxonomy" id="45656"/>
    <lineage>
        <taxon>Bacteria</taxon>
        <taxon>Pseudomonadati</taxon>
        <taxon>Thermodesulfobacteriota</taxon>
        <taxon>Desulfobacteria</taxon>
        <taxon>Desulfobacterales</taxon>
        <taxon>Desulfococcaceae</taxon>
        <taxon>Desulfonema</taxon>
    </lineage>
</organism>
<dbReference type="NCBIfam" id="TIGR01730">
    <property type="entry name" value="RND_mfp"/>
    <property type="match status" value="1"/>
</dbReference>
<dbReference type="KEGG" id="dli:dnl_49170"/>
<reference evidence="3" key="1">
    <citation type="journal article" date="2021" name="Microb. Physiol.">
        <title>Proteogenomic Insights into the Physiology of Marine, Sulfate-Reducing, Filamentous Desulfonema limicola and Desulfonema magnum.</title>
        <authorList>
            <person name="Schnaars V."/>
            <person name="Wohlbrand L."/>
            <person name="Scheve S."/>
            <person name="Hinrichs C."/>
            <person name="Reinhardt R."/>
            <person name="Rabus R."/>
        </authorList>
    </citation>
    <scope>NUCLEOTIDE SEQUENCE</scope>
    <source>
        <strain evidence="3">5ac10</strain>
    </source>
</reference>
<dbReference type="Pfam" id="PF25954">
    <property type="entry name" value="Beta-barrel_RND_2"/>
    <property type="match status" value="1"/>
</dbReference>
<protein>
    <submittedName>
        <fullName evidence="3">Efflux transporter, RND family</fullName>
    </submittedName>
</protein>
<sequence length="271" mass="30261">MKTLNLEQQNKNFKFKVLGILILIYFICPVVFNAYAQSSNNDLNPDSNNISSDYKTYPAIFDAKHKAVLSAERADVLTSLKYDVGDIIKKGDTIAKLDTGELGLRKKRSDLALRHLDVQVRELTNLKQKGLATNEDAAKASMERDVTRTEIDIIKRQISKSSIRAPFNCIVVKRHVQPHEWVTAGQPVIEVVSLDELRAVANIPSHLAVKLEKGNTHTFFVNDLNAEVKGTVLAVAPDVDERSSTTQVLWTIAKTDKKLLPGMKGEVRIEQ</sequence>